<name>A0A9W7ELT2_9STRA</name>
<dbReference type="EMBL" id="BRXX01000024">
    <property type="protein sequence ID" value="GMH83282.1"/>
    <property type="molecule type" value="Genomic_DNA"/>
</dbReference>
<evidence type="ECO:0000256" key="5">
    <source>
        <dbReference type="SAM" id="MobiDB-lite"/>
    </source>
</evidence>
<dbReference type="InterPro" id="IPR029063">
    <property type="entry name" value="SAM-dependent_MTases_sf"/>
</dbReference>
<dbReference type="Pfam" id="PF13844">
    <property type="entry name" value="Glyco_transf_41"/>
    <property type="match status" value="2"/>
</dbReference>
<proteinExistence type="predicted"/>
<comment type="pathway">
    <text evidence="1">Protein modification; protein glycosylation.</text>
</comment>
<accession>A0A9W7ELT2</accession>
<keyword evidence="3" id="KW-0677">Repeat</keyword>
<dbReference type="Gene3D" id="3.40.50.11380">
    <property type="match status" value="1"/>
</dbReference>
<feature type="chain" id="PRO_5040740072" description="O-GlcNAc transferase C-terminal domain-containing protein" evidence="6">
    <location>
        <begin position="18"/>
        <end position="838"/>
    </location>
</feature>
<dbReference type="Gene3D" id="3.40.50.150">
    <property type="entry name" value="Vaccinia Virus protein VP39"/>
    <property type="match status" value="1"/>
</dbReference>
<reference evidence="9" key="1">
    <citation type="journal article" date="2023" name="Commun. Biol.">
        <title>Genome analysis of Parmales, the sister group of diatoms, reveals the evolutionary specialization of diatoms from phago-mixotrophs to photoautotrophs.</title>
        <authorList>
            <person name="Ban H."/>
            <person name="Sato S."/>
            <person name="Yoshikawa S."/>
            <person name="Yamada K."/>
            <person name="Nakamura Y."/>
            <person name="Ichinomiya M."/>
            <person name="Sato N."/>
            <person name="Blanc-Mathieu R."/>
            <person name="Endo H."/>
            <person name="Kuwata A."/>
            <person name="Ogata H."/>
        </authorList>
    </citation>
    <scope>NUCLEOTIDE SEQUENCE [LARGE SCALE GENOMIC DNA]</scope>
    <source>
        <strain evidence="9">NIES 3699</strain>
    </source>
</reference>
<evidence type="ECO:0000256" key="6">
    <source>
        <dbReference type="SAM" id="SignalP"/>
    </source>
</evidence>
<evidence type="ECO:0000256" key="3">
    <source>
        <dbReference type="ARBA" id="ARBA00022737"/>
    </source>
</evidence>
<dbReference type="PANTHER" id="PTHR44366">
    <property type="entry name" value="UDP-N-ACETYLGLUCOSAMINE--PEPTIDE N-ACETYLGLUCOSAMINYLTRANSFERASE 110 KDA SUBUNIT"/>
    <property type="match status" value="1"/>
</dbReference>
<sequence>MFLLPLLSLLSFIPLLALLPLPTLEAAAVTISDELNAINELISTSSWTTLEQLTSMGIQYQSTVKREENICLQYYKAVAEYHLGKVKASIGDFRSATELCSGAANLGDIYGGLAESLLVDRQVRASIEEYKQAIRYSETVARKTMYEVKMEKAKSWIVDFELHRVQEPSASDFDLCSLNDFSEAQYTQLSYTSKKQISDNSNRANNNNYAAASPPSPSNPSSSSLSIGLISSDWRVHPISTLLRGMIQHLASKSGVELYIFSVNDIKSVPNVDDGWWLRNITGTVGPTNFLDLKGLDEAEMTKVIKHKGLDCLVDLNGKTLGNSLGLFKHRLAQVQVTYLGLPQTTGLEYMDYFVADVSALGVDWMSEYFAESLALLDSNYIINDYRNLQGHVPKRHPFRLHAPQGRVFFSVASNFMKISEQSVEVYANIMRRVEGSKIGFFEYKGVEEGRENLLREFERRGISRKRIVWIEQAPWISHTWSKTCVDVWLDSSGKNGHTTGLDSAWSGAPVISVDQGGGGMNIRAGMEWSEVGHGMKDWENLGVAVGSDSDLRMGLREKSQGRREEQGGPFDFKAGSDRFVNLLKAMVGAHGFHVLKSETKNGIPAEVEMEMEMEVGQPLAEGWNELVMHPSPSLSWKDKESDADTVIKLHIGGQHPSSGWTIVDVSPRAEVDLVTGMDDLSVFGDGSVDVIYASHVLEHGYHGVEPPCGGGGHSILATLTEWARVLKRGSGKLYVSVPDLSVLAKLFVDPRMSAQGKFKIMRIMYGGQTDAHDYHMVGFEHDILEAYFLEAGLCNFKAVEDFGFFQDTSIAVLDFDNFPKELGLKISLNVVAEVCDN</sequence>
<feature type="compositionally biased region" description="Low complexity" evidence="5">
    <location>
        <begin position="198"/>
        <end position="224"/>
    </location>
</feature>
<feature type="region of interest" description="Disordered" evidence="5">
    <location>
        <begin position="195"/>
        <end position="224"/>
    </location>
</feature>
<keyword evidence="4" id="KW-0802">TPR repeat</keyword>
<feature type="domain" description="O-GlcNAc transferase C-terminal" evidence="7">
    <location>
        <begin position="404"/>
        <end position="566"/>
    </location>
</feature>
<dbReference type="Proteomes" id="UP001165160">
    <property type="component" value="Unassembled WGS sequence"/>
</dbReference>
<gene>
    <name evidence="8" type="ORF">TrVE_jg6515</name>
</gene>
<keyword evidence="6" id="KW-0732">Signal</keyword>
<dbReference type="Gene3D" id="3.40.50.2000">
    <property type="entry name" value="Glycogen Phosphorylase B"/>
    <property type="match status" value="1"/>
</dbReference>
<protein>
    <recommendedName>
        <fullName evidence="7">O-GlcNAc transferase C-terminal domain-containing protein</fullName>
    </recommendedName>
</protein>
<feature type="domain" description="O-GlcNAc transferase C-terminal" evidence="7">
    <location>
        <begin position="220"/>
        <end position="396"/>
    </location>
</feature>
<evidence type="ECO:0000256" key="1">
    <source>
        <dbReference type="ARBA" id="ARBA00004922"/>
    </source>
</evidence>
<keyword evidence="2" id="KW-0808">Transferase</keyword>
<comment type="caution">
    <text evidence="8">The sequence shown here is derived from an EMBL/GenBank/DDBJ whole genome shotgun (WGS) entry which is preliminary data.</text>
</comment>
<dbReference type="InterPro" id="IPR037919">
    <property type="entry name" value="OGT"/>
</dbReference>
<organism evidence="8 9">
    <name type="scientific">Triparma verrucosa</name>
    <dbReference type="NCBI Taxonomy" id="1606542"/>
    <lineage>
        <taxon>Eukaryota</taxon>
        <taxon>Sar</taxon>
        <taxon>Stramenopiles</taxon>
        <taxon>Ochrophyta</taxon>
        <taxon>Bolidophyceae</taxon>
        <taxon>Parmales</taxon>
        <taxon>Triparmaceae</taxon>
        <taxon>Triparma</taxon>
    </lineage>
</organism>
<evidence type="ECO:0000259" key="7">
    <source>
        <dbReference type="Pfam" id="PF13844"/>
    </source>
</evidence>
<evidence type="ECO:0000256" key="4">
    <source>
        <dbReference type="ARBA" id="ARBA00022803"/>
    </source>
</evidence>
<dbReference type="GO" id="GO:0097363">
    <property type="term" value="F:protein O-acetylglucosaminyltransferase activity"/>
    <property type="evidence" value="ECO:0007669"/>
    <property type="project" value="TreeGrafter"/>
</dbReference>
<evidence type="ECO:0000256" key="2">
    <source>
        <dbReference type="ARBA" id="ARBA00022679"/>
    </source>
</evidence>
<dbReference type="AlphaFoldDB" id="A0A9W7ELT2"/>
<evidence type="ECO:0000313" key="9">
    <source>
        <dbReference type="Proteomes" id="UP001165160"/>
    </source>
</evidence>
<keyword evidence="9" id="KW-1185">Reference proteome</keyword>
<feature type="signal peptide" evidence="6">
    <location>
        <begin position="1"/>
        <end position="17"/>
    </location>
</feature>
<evidence type="ECO:0000313" key="8">
    <source>
        <dbReference type="EMBL" id="GMH83282.1"/>
    </source>
</evidence>
<dbReference type="GO" id="GO:0006493">
    <property type="term" value="P:protein O-linked glycosylation"/>
    <property type="evidence" value="ECO:0007669"/>
    <property type="project" value="InterPro"/>
</dbReference>
<dbReference type="InterPro" id="IPR029489">
    <property type="entry name" value="OGT/SEC/SPY_C"/>
</dbReference>
<dbReference type="PANTHER" id="PTHR44366:SF1">
    <property type="entry name" value="UDP-N-ACETYLGLUCOSAMINE--PEPTIDE N-ACETYLGLUCOSAMINYLTRANSFERASE 110 KDA SUBUNIT"/>
    <property type="match status" value="1"/>
</dbReference>
<dbReference type="SUPFAM" id="SSF53335">
    <property type="entry name" value="S-adenosyl-L-methionine-dependent methyltransferases"/>
    <property type="match status" value="1"/>
</dbReference>